<evidence type="ECO:0000313" key="1">
    <source>
        <dbReference type="EMBL" id="KAG8542027.1"/>
    </source>
</evidence>
<dbReference type="PANTHER" id="PTHR34718:SF2">
    <property type="entry name" value="PHD-TYPE DOMAIN-CONTAINING PROTEIN"/>
    <property type="match status" value="1"/>
</dbReference>
<dbReference type="EMBL" id="WNYA01005907">
    <property type="protein sequence ID" value="KAG8542027.1"/>
    <property type="molecule type" value="Genomic_DNA"/>
</dbReference>
<accession>A0AAV6Z3V7</accession>
<sequence length="111" mass="12630">MWLDGNIINACQYLIADQYPLVGGLVDTIIISHGGTNVQPADHMLQIHHVVGHWVVSKLYDGKVYVCDSLPYYNICTNLRKQMVTLYAQHFTGDREIDCELSLLPRAGWRK</sequence>
<comment type="caution">
    <text evidence="1">The sequence shown here is derived from an EMBL/GenBank/DDBJ whole genome shotgun (WGS) entry which is preliminary data.</text>
</comment>
<name>A0AAV6Z3V7_ENGPU</name>
<gene>
    <name evidence="1" type="ORF">GDO81_027673</name>
</gene>
<reference evidence="1" key="1">
    <citation type="thesis" date="2020" institute="ProQuest LLC" country="789 East Eisenhower Parkway, Ann Arbor, MI, USA">
        <title>Comparative Genomics and Chromosome Evolution.</title>
        <authorList>
            <person name="Mudd A.B."/>
        </authorList>
    </citation>
    <scope>NUCLEOTIDE SEQUENCE</scope>
    <source>
        <strain evidence="1">237g6f4</strain>
        <tissue evidence="1">Blood</tissue>
    </source>
</reference>
<dbReference type="PANTHER" id="PTHR34718">
    <property type="entry name" value="PHD-TYPE DOMAIN-CONTAINING PROTEIN"/>
    <property type="match status" value="1"/>
</dbReference>
<organism evidence="1 2">
    <name type="scientific">Engystomops pustulosus</name>
    <name type="common">Tungara frog</name>
    <name type="synonym">Physalaemus pustulosus</name>
    <dbReference type="NCBI Taxonomy" id="76066"/>
    <lineage>
        <taxon>Eukaryota</taxon>
        <taxon>Metazoa</taxon>
        <taxon>Chordata</taxon>
        <taxon>Craniata</taxon>
        <taxon>Vertebrata</taxon>
        <taxon>Euteleostomi</taxon>
        <taxon>Amphibia</taxon>
        <taxon>Batrachia</taxon>
        <taxon>Anura</taxon>
        <taxon>Neobatrachia</taxon>
        <taxon>Hyloidea</taxon>
        <taxon>Leptodactylidae</taxon>
        <taxon>Leiuperinae</taxon>
        <taxon>Engystomops</taxon>
    </lineage>
</organism>
<evidence type="ECO:0000313" key="2">
    <source>
        <dbReference type="Proteomes" id="UP000824782"/>
    </source>
</evidence>
<dbReference type="AlphaFoldDB" id="A0AAV6Z3V7"/>
<keyword evidence="2" id="KW-1185">Reference proteome</keyword>
<dbReference type="Proteomes" id="UP000824782">
    <property type="component" value="Unassembled WGS sequence"/>
</dbReference>
<proteinExistence type="predicted"/>
<protein>
    <submittedName>
        <fullName evidence="1">Uncharacterized protein</fullName>
    </submittedName>
</protein>